<organism evidence="1">
    <name type="scientific">Harvfovirus sp</name>
    <dbReference type="NCBI Taxonomy" id="2487768"/>
    <lineage>
        <taxon>Viruses</taxon>
        <taxon>Varidnaviria</taxon>
        <taxon>Bamfordvirae</taxon>
        <taxon>Nucleocytoviricota</taxon>
        <taxon>Megaviricetes</taxon>
        <taxon>Imitervirales</taxon>
        <taxon>Mimiviridae</taxon>
        <taxon>Klosneuvirinae</taxon>
    </lineage>
</organism>
<proteinExistence type="predicted"/>
<gene>
    <name evidence="1" type="ORF">Harvfovirus68_9</name>
</gene>
<protein>
    <submittedName>
        <fullName evidence="1">Uncharacterized protein</fullName>
    </submittedName>
</protein>
<dbReference type="EMBL" id="MK072310">
    <property type="protein sequence ID" value="AYV81848.1"/>
    <property type="molecule type" value="Genomic_DNA"/>
</dbReference>
<accession>A0A3G5A3P3</accession>
<sequence>AAPVKPGCRVWGKCLSCNSLTYPAPLVDSISGKPVKSCDTCHKMTMSVLYEQLMTITPPAAVAPEMCVFCQKKPFKYSEFQLFHAKIEILYLCITLYYAKISIISMVSLWNRISSDGKFESFSLDKNFLVVEKVVEKVPEVPKEPPVRANGPYLFGKKHGEFANVDDNFNLISKENYTNGLLDGECTYFNKNVKYLTQIYDKGQLIVESNYVDGVLHGAQTTFHNNLPKIVEKYEKGILMNYLELNNEQSVVKDYYYLENSDVRVFRLIDEKGRDNILGAGETYGYKACVVDGDLVCVKLKILADAKRVTPVDKTGDYLSRVDQAFVEQIVDLKGNEYKEAQPLPSDKYQQKFILGTTVKVDDYNSSALIPRALGIELHKFPDQCEPFWLKSLTN</sequence>
<evidence type="ECO:0000313" key="1">
    <source>
        <dbReference type="EMBL" id="AYV81848.1"/>
    </source>
</evidence>
<name>A0A3G5A3P3_9VIRU</name>
<reference evidence="1" key="1">
    <citation type="submission" date="2018-10" db="EMBL/GenBank/DDBJ databases">
        <title>Hidden diversity of soil giant viruses.</title>
        <authorList>
            <person name="Schulz F."/>
            <person name="Alteio L."/>
            <person name="Goudeau D."/>
            <person name="Ryan E.M."/>
            <person name="Malmstrom R.R."/>
            <person name="Blanchard J."/>
            <person name="Woyke T."/>
        </authorList>
    </citation>
    <scope>NUCLEOTIDE SEQUENCE</scope>
    <source>
        <strain evidence="1">HAV1</strain>
    </source>
</reference>
<dbReference type="Gene3D" id="2.20.110.10">
    <property type="entry name" value="Histone H3 K4-specific methyltransferase SET7/9 N-terminal domain"/>
    <property type="match status" value="1"/>
</dbReference>
<dbReference type="SUPFAM" id="SSF82185">
    <property type="entry name" value="Histone H3 K4-specific methyltransferase SET7/9 N-terminal domain"/>
    <property type="match status" value="1"/>
</dbReference>
<feature type="non-terminal residue" evidence="1">
    <location>
        <position position="1"/>
    </location>
</feature>